<dbReference type="Pfam" id="PF00497">
    <property type="entry name" value="SBP_bac_3"/>
    <property type="match status" value="1"/>
</dbReference>
<reference evidence="4" key="1">
    <citation type="journal article" date="2019" name="Int. J. Syst. Evol. Microbiol.">
        <title>The Global Catalogue of Microorganisms (GCM) 10K type strain sequencing project: providing services to taxonomists for standard genome sequencing and annotation.</title>
        <authorList>
            <consortium name="The Broad Institute Genomics Platform"/>
            <consortium name="The Broad Institute Genome Sequencing Center for Infectious Disease"/>
            <person name="Wu L."/>
            <person name="Ma J."/>
        </authorList>
    </citation>
    <scope>NUCLEOTIDE SEQUENCE [LARGE SCALE GENOMIC DNA]</scope>
    <source>
        <strain evidence="4">NBRC 110044</strain>
    </source>
</reference>
<dbReference type="PANTHER" id="PTHR35936">
    <property type="entry name" value="MEMBRANE-BOUND LYTIC MUREIN TRANSGLYCOSYLASE F"/>
    <property type="match status" value="1"/>
</dbReference>
<dbReference type="Gene3D" id="3.40.190.10">
    <property type="entry name" value="Periplasmic binding protein-like II"/>
    <property type="match status" value="2"/>
</dbReference>
<comment type="caution">
    <text evidence="3">The sequence shown here is derived from an EMBL/GenBank/DDBJ whole genome shotgun (WGS) entry which is preliminary data.</text>
</comment>
<gene>
    <name evidence="3" type="ORF">GCM10007907_20210</name>
</gene>
<evidence type="ECO:0000259" key="2">
    <source>
        <dbReference type="SMART" id="SM00062"/>
    </source>
</evidence>
<protein>
    <submittedName>
        <fullName evidence="3">ABC transporter substrate-binding protein</fullName>
    </submittedName>
</protein>
<organism evidence="3 4">
    <name type="scientific">Chitinimonas prasina</name>
    <dbReference type="NCBI Taxonomy" id="1434937"/>
    <lineage>
        <taxon>Bacteria</taxon>
        <taxon>Pseudomonadati</taxon>
        <taxon>Pseudomonadota</taxon>
        <taxon>Betaproteobacteria</taxon>
        <taxon>Neisseriales</taxon>
        <taxon>Chitinibacteraceae</taxon>
        <taxon>Chitinimonas</taxon>
    </lineage>
</organism>
<sequence length="234" mass="26482">MLGLLLCSLPPVLAQAEVLTVVGEHAPPYRIMQDKACRGLYCDTMQAIARRAGFELRYVQVPMARALMMMEHGQADLMLGPNRTPERERYMVFLEAAFPPARKVFYQRLDKPLLRSYADLAGKVVSVERGKRFFEPFDSDTALVKDLVSDPRIALRKVAMGRSDAALIPEELGDWLLREDAMELVKAPWAIEGRASHIAFSIASPRIKWRPAIEQAFAEMAREGELQAIYAQYR</sequence>
<dbReference type="Proteomes" id="UP001156706">
    <property type="component" value="Unassembled WGS sequence"/>
</dbReference>
<dbReference type="SUPFAM" id="SSF53850">
    <property type="entry name" value="Periplasmic binding protein-like II"/>
    <property type="match status" value="1"/>
</dbReference>
<accession>A0ABQ5YIY5</accession>
<dbReference type="SMART" id="SM00062">
    <property type="entry name" value="PBPb"/>
    <property type="match status" value="1"/>
</dbReference>
<proteinExistence type="predicted"/>
<keyword evidence="4" id="KW-1185">Reference proteome</keyword>
<keyword evidence="1" id="KW-0732">Signal</keyword>
<dbReference type="EMBL" id="BSOG01000002">
    <property type="protein sequence ID" value="GLR13231.1"/>
    <property type="molecule type" value="Genomic_DNA"/>
</dbReference>
<evidence type="ECO:0000256" key="1">
    <source>
        <dbReference type="ARBA" id="ARBA00022729"/>
    </source>
</evidence>
<dbReference type="PANTHER" id="PTHR35936:SF25">
    <property type="entry name" value="ABC TRANSPORTER SUBSTRATE-BINDING PROTEIN"/>
    <property type="match status" value="1"/>
</dbReference>
<evidence type="ECO:0000313" key="3">
    <source>
        <dbReference type="EMBL" id="GLR13231.1"/>
    </source>
</evidence>
<dbReference type="InterPro" id="IPR001638">
    <property type="entry name" value="Solute-binding_3/MltF_N"/>
</dbReference>
<name>A0ABQ5YIY5_9NEIS</name>
<feature type="domain" description="Solute-binding protein family 3/N-terminal" evidence="2">
    <location>
        <begin position="18"/>
        <end position="234"/>
    </location>
</feature>
<evidence type="ECO:0000313" key="4">
    <source>
        <dbReference type="Proteomes" id="UP001156706"/>
    </source>
</evidence>